<dbReference type="Gene3D" id="3.40.190.10">
    <property type="entry name" value="Periplasmic binding protein-like II"/>
    <property type="match status" value="2"/>
</dbReference>
<evidence type="ECO:0000313" key="6">
    <source>
        <dbReference type="Proteomes" id="UP000050898"/>
    </source>
</evidence>
<evidence type="ECO:0000256" key="2">
    <source>
        <dbReference type="ARBA" id="ARBA00008520"/>
    </source>
</evidence>
<evidence type="ECO:0000256" key="3">
    <source>
        <dbReference type="ARBA" id="ARBA00022448"/>
    </source>
</evidence>
<evidence type="ECO:0000313" key="5">
    <source>
        <dbReference type="EMBL" id="KRN09509.1"/>
    </source>
</evidence>
<keyword evidence="6" id="KW-1185">Reference proteome</keyword>
<reference evidence="5 6" key="1">
    <citation type="journal article" date="2015" name="Genome Announc.">
        <title>Expanding the biotechnology potential of lactobacilli through comparative genomics of 213 strains and associated genera.</title>
        <authorList>
            <person name="Sun Z."/>
            <person name="Harris H.M."/>
            <person name="McCann A."/>
            <person name="Guo C."/>
            <person name="Argimon S."/>
            <person name="Zhang W."/>
            <person name="Yang X."/>
            <person name="Jeffery I.B."/>
            <person name="Cooney J.C."/>
            <person name="Kagawa T.F."/>
            <person name="Liu W."/>
            <person name="Song Y."/>
            <person name="Salvetti E."/>
            <person name="Wrobel A."/>
            <person name="Rasinkangas P."/>
            <person name="Parkhill J."/>
            <person name="Rea M.C."/>
            <person name="O'Sullivan O."/>
            <person name="Ritari J."/>
            <person name="Douillard F.P."/>
            <person name="Paul Ross R."/>
            <person name="Yang R."/>
            <person name="Briner A.E."/>
            <person name="Felis G.E."/>
            <person name="de Vos W.M."/>
            <person name="Barrangou R."/>
            <person name="Klaenhammer T.R."/>
            <person name="Caufield P.W."/>
            <person name="Cui Y."/>
            <person name="Zhang H."/>
            <person name="O'Toole P.W."/>
        </authorList>
    </citation>
    <scope>NUCLEOTIDE SEQUENCE [LARGE SCALE GENOMIC DNA]</scope>
    <source>
        <strain evidence="5 6">DSM 20444</strain>
    </source>
</reference>
<comment type="caution">
    <text evidence="5">The sequence shown here is derived from an EMBL/GenBank/DDBJ whole genome shotgun (WGS) entry which is preliminary data.</text>
</comment>
<dbReference type="GO" id="GO:0030313">
    <property type="term" value="C:cell envelope"/>
    <property type="evidence" value="ECO:0007669"/>
    <property type="project" value="UniProtKB-SubCell"/>
</dbReference>
<dbReference type="EMBL" id="AYYH01000024">
    <property type="protein sequence ID" value="KRN09509.1"/>
    <property type="molecule type" value="Genomic_DNA"/>
</dbReference>
<dbReference type="PANTHER" id="PTHR43649">
    <property type="entry name" value="ARABINOSE-BINDING PROTEIN-RELATED"/>
    <property type="match status" value="1"/>
</dbReference>
<dbReference type="CDD" id="cd14748">
    <property type="entry name" value="PBP2_UgpB"/>
    <property type="match status" value="1"/>
</dbReference>
<dbReference type="Proteomes" id="UP000050898">
    <property type="component" value="Unassembled WGS sequence"/>
</dbReference>
<dbReference type="Pfam" id="PF13416">
    <property type="entry name" value="SBP_bac_8"/>
    <property type="match status" value="1"/>
</dbReference>
<dbReference type="PANTHER" id="PTHR43649:SF31">
    <property type="entry name" value="SN-GLYCEROL-3-PHOSPHATE-BINDING PERIPLASMIC PROTEIN UGPB"/>
    <property type="match status" value="1"/>
</dbReference>
<comment type="similarity">
    <text evidence="2">Belongs to the bacterial solute-binding protein 1 family.</text>
</comment>
<organism evidence="5 6">
    <name type="scientific">Liquorilactobacillus mali KCTC 3596 = DSM 20444</name>
    <dbReference type="NCBI Taxonomy" id="1046596"/>
    <lineage>
        <taxon>Bacteria</taxon>
        <taxon>Bacillati</taxon>
        <taxon>Bacillota</taxon>
        <taxon>Bacilli</taxon>
        <taxon>Lactobacillales</taxon>
        <taxon>Lactobacillaceae</taxon>
        <taxon>Liquorilactobacillus</taxon>
    </lineage>
</organism>
<dbReference type="SUPFAM" id="SSF53850">
    <property type="entry name" value="Periplasmic binding protein-like II"/>
    <property type="match status" value="1"/>
</dbReference>
<name>A0A0R2E723_9LACO</name>
<evidence type="ECO:0000256" key="4">
    <source>
        <dbReference type="ARBA" id="ARBA00022729"/>
    </source>
</evidence>
<proteinExistence type="inferred from homology"/>
<dbReference type="InterPro" id="IPR006059">
    <property type="entry name" value="SBP"/>
</dbReference>
<gene>
    <name evidence="5" type="ORF">FD00_GL000996</name>
</gene>
<protein>
    <submittedName>
        <fullName evidence="5">Sugar ABC transporter substrate-binding protein</fullName>
    </submittedName>
</protein>
<dbReference type="InterPro" id="IPR050490">
    <property type="entry name" value="Bact_solute-bd_prot1"/>
</dbReference>
<accession>A0A0R2E723</accession>
<comment type="subcellular location">
    <subcellularLocation>
        <location evidence="1">Cell envelope</location>
    </subcellularLocation>
</comment>
<dbReference type="PATRIC" id="fig|1046596.6.peg.1075"/>
<sequence length="440" mass="48439">MFYYERKGGEKMKKSRIIAILAMISTLCVFLTACGSKKASTSDQGTTKTPVKISFWTGLAGPYEKNLNKVITDFNNSQKKYKVVATSQETYDKLNQKVMAAAKSNSLPVLGMASYTSLPDYKNNGFIENLNAMYKGMSASQKKDIYSAFLSGSKIGNSYYSIPFSKSTRVMYVNEDILKKYNLEIPKTWEQMRKDGEVLKEHGIYAYGFDQSFQMEWEGLLHAAGVTPITSAGKVKLSSSKAITAANFVLDMIKDGTAKSAGSDIYWTNSFVNGKSAFYIGSSAGMTAIKQVAPSSLNWTTAVVPSYEGKSGTEVAGNDIVLFKGASQEQKQGAYAFMKYLLTSKATTKWAMLTGYVPLTKSAVKSKEYQAFLKSNKRAKAAVESLPDSFSTKSFVGYNEYYTDELNAFDSMLTKQTPAKDALTNLAKQAKKIISDNKNN</sequence>
<dbReference type="AlphaFoldDB" id="A0A0R2E723"/>
<dbReference type="PROSITE" id="PS51257">
    <property type="entry name" value="PROKAR_LIPOPROTEIN"/>
    <property type="match status" value="1"/>
</dbReference>
<keyword evidence="4" id="KW-0732">Signal</keyword>
<keyword evidence="3" id="KW-0813">Transport</keyword>
<evidence type="ECO:0000256" key="1">
    <source>
        <dbReference type="ARBA" id="ARBA00004196"/>
    </source>
</evidence>